<evidence type="ECO:0000256" key="1">
    <source>
        <dbReference type="ARBA" id="ARBA00004571"/>
    </source>
</evidence>
<dbReference type="AlphaFoldDB" id="A0A7G8Q7T0"/>
<evidence type="ECO:0000256" key="4">
    <source>
        <dbReference type="ARBA" id="ARBA00022692"/>
    </source>
</evidence>
<feature type="short sequence motif" description="TonB box" evidence="10">
    <location>
        <begin position="54"/>
        <end position="60"/>
    </location>
</feature>
<evidence type="ECO:0000256" key="2">
    <source>
        <dbReference type="ARBA" id="ARBA00022448"/>
    </source>
</evidence>
<evidence type="ECO:0000313" key="16">
    <source>
        <dbReference type="Proteomes" id="UP000515873"/>
    </source>
</evidence>
<keyword evidence="8 9" id="KW-0998">Cell outer membrane</keyword>
<sequence length="989" mass="104264">MKFGENKLCTSVRLALSLGMLTASAYGTAAFAQDAQSSTPAPAADQAKSKTLETVTVTGSLIRRVDVETASPVVTIDRAQIQATGKQTLGDLVQQLPAMTGGNVNPQVNNGGGTGQSSINLRGLGSKRTLILIDGQRLLSKDPNAIPADAIERIEVLPTGASATYGSDAIGGVVNFITRKNYQGATFTANVGQSDRNDGEQSGYTFTFGQTSDKGCIMAGISYNKQDGVESANRSFSKNALTLSGSQVYIGGSTATPVGRIQVDPATAAAGGLSCGSNGNRVSLNAGGNPTVFNSSNYHCYNPATDKYNYASVNLIMTPQERTGGFLHGDYHLGDHVTAYVDAVYQKTSANFQLAPAVYGTTNTGASVAPGNAFNVFNPGGGYGTSNGLNFTQRLTSNGVREAFTGRTDAQINTGFKGDFTVWDKNWNWDVGFNYGHESVVTTTAGLVDQTKLYTGASTLNADGTASCPAGVDPVACQFNPFEPNSSAGSIAAVKAASVTAPSNSYVIERTWHAGISGELFSLPAGAVQLALGAEDRKDYQHTVPAPQLTIDPTTGSCTLGSQCLSAVQGGYTTKDIYAEAFIPILAGLPGVQSLNLTIGDRYSDIGSFGTTNNFKFALEWKPFDDLLLRGTMEDVFRAPTLGELYASGSDAPLIHTDPCNGYTGAPAGSPLALACKNVPTDGSFVNQYTLPGASQAGTVVQGSRVAGFDVKPEHGKSYDFGFVYSPSYVPGLSTTVDFWRVNLNNTITTVGLQSLLNLCAAGSTQYCQYIQRQGGTGPNAGQLLQSTVEPVGNIGSLNTSGIDWSANYKLPQFSFGQFNVGVNATYLKYYDQSTGTAAEGGITYKNAGHMLAYGSAASSACPDAVGVCFFPRWRAQGFVDWQAGGWSAQWRMRYIGRFEMGGPEGSPQDSAPNGNPGSILKYGATVYNDVSIGYNLAIINTRLDFGVNNLFDKQPPMLYANNSLNANTDPSDFDLMGRYYWARVTVKF</sequence>
<keyword evidence="16" id="KW-1185">Reference proteome</keyword>
<accession>A0A7G8Q7T0</accession>
<keyword evidence="6 10" id="KW-0798">TonB box</keyword>
<dbReference type="Gene3D" id="2.170.130.10">
    <property type="entry name" value="TonB-dependent receptor, plug domain"/>
    <property type="match status" value="1"/>
</dbReference>
<dbReference type="Pfam" id="PF07715">
    <property type="entry name" value="Plug"/>
    <property type="match status" value="1"/>
</dbReference>
<dbReference type="PROSITE" id="PS00430">
    <property type="entry name" value="TONB_DEPENDENT_REC_1"/>
    <property type="match status" value="1"/>
</dbReference>
<keyword evidence="7 9" id="KW-0472">Membrane</keyword>
<dbReference type="InterPro" id="IPR000531">
    <property type="entry name" value="Beta-barrel_TonB"/>
</dbReference>
<evidence type="ECO:0000256" key="3">
    <source>
        <dbReference type="ARBA" id="ARBA00022452"/>
    </source>
</evidence>
<keyword evidence="2 9" id="KW-0813">Transport</keyword>
<dbReference type="InterPro" id="IPR036942">
    <property type="entry name" value="Beta-barrel_TonB_sf"/>
</dbReference>
<dbReference type="InterPro" id="IPR010916">
    <property type="entry name" value="TonB_box_CS"/>
</dbReference>
<proteinExistence type="inferred from homology"/>
<feature type="chain" id="PRO_5028994337" evidence="12">
    <location>
        <begin position="26"/>
        <end position="989"/>
    </location>
</feature>
<protein>
    <submittedName>
        <fullName evidence="15">TonB-dependent receptor</fullName>
    </submittedName>
</protein>
<evidence type="ECO:0000259" key="13">
    <source>
        <dbReference type="Pfam" id="PF00593"/>
    </source>
</evidence>
<dbReference type="PROSITE" id="PS52016">
    <property type="entry name" value="TONB_DEPENDENT_REC_3"/>
    <property type="match status" value="1"/>
</dbReference>
<comment type="similarity">
    <text evidence="9 11">Belongs to the TonB-dependent receptor family.</text>
</comment>
<keyword evidence="3 9" id="KW-1134">Transmembrane beta strand</keyword>
<dbReference type="InterPro" id="IPR012910">
    <property type="entry name" value="Plug_dom"/>
</dbReference>
<dbReference type="InterPro" id="IPR039426">
    <property type="entry name" value="TonB-dep_rcpt-like"/>
</dbReference>
<dbReference type="KEGG" id="dtl:H8F01_06880"/>
<keyword evidence="5 12" id="KW-0732">Signal</keyword>
<evidence type="ECO:0000313" key="15">
    <source>
        <dbReference type="EMBL" id="QNK02838.1"/>
    </source>
</evidence>
<feature type="domain" description="TonB-dependent receptor-like beta-barrel" evidence="13">
    <location>
        <begin position="382"/>
        <end position="951"/>
    </location>
</feature>
<dbReference type="RefSeq" id="WP_187058268.1">
    <property type="nucleotide sequence ID" value="NZ_CP060412.1"/>
</dbReference>
<evidence type="ECO:0000256" key="6">
    <source>
        <dbReference type="ARBA" id="ARBA00023077"/>
    </source>
</evidence>
<dbReference type="Proteomes" id="UP000515873">
    <property type="component" value="Chromosome"/>
</dbReference>
<comment type="subcellular location">
    <subcellularLocation>
        <location evidence="1 9">Cell outer membrane</location>
        <topology evidence="1 9">Multi-pass membrane protein</topology>
    </subcellularLocation>
</comment>
<evidence type="ECO:0000259" key="14">
    <source>
        <dbReference type="Pfam" id="PF07715"/>
    </source>
</evidence>
<evidence type="ECO:0000256" key="8">
    <source>
        <dbReference type="ARBA" id="ARBA00023237"/>
    </source>
</evidence>
<dbReference type="EMBL" id="CP060412">
    <property type="protein sequence ID" value="QNK02838.1"/>
    <property type="molecule type" value="Genomic_DNA"/>
</dbReference>
<dbReference type="GO" id="GO:0009279">
    <property type="term" value="C:cell outer membrane"/>
    <property type="evidence" value="ECO:0007669"/>
    <property type="project" value="UniProtKB-SubCell"/>
</dbReference>
<evidence type="ECO:0000256" key="9">
    <source>
        <dbReference type="PROSITE-ProRule" id="PRU01360"/>
    </source>
</evidence>
<dbReference type="Pfam" id="PF00593">
    <property type="entry name" value="TonB_dep_Rec_b-barrel"/>
    <property type="match status" value="1"/>
</dbReference>
<dbReference type="PANTHER" id="PTHR47234">
    <property type="match status" value="1"/>
</dbReference>
<evidence type="ECO:0000256" key="10">
    <source>
        <dbReference type="PROSITE-ProRule" id="PRU10143"/>
    </source>
</evidence>
<evidence type="ECO:0000256" key="12">
    <source>
        <dbReference type="SAM" id="SignalP"/>
    </source>
</evidence>
<feature type="signal peptide" evidence="12">
    <location>
        <begin position="1"/>
        <end position="25"/>
    </location>
</feature>
<evidence type="ECO:0000256" key="5">
    <source>
        <dbReference type="ARBA" id="ARBA00022729"/>
    </source>
</evidence>
<reference evidence="15 16" key="1">
    <citation type="submission" date="2020-08" db="EMBL/GenBank/DDBJ databases">
        <title>Dyella sp. G9 isolated from forest soil.</title>
        <authorList>
            <person name="Fu J."/>
            <person name="Qiu L."/>
        </authorList>
    </citation>
    <scope>NUCLEOTIDE SEQUENCE [LARGE SCALE GENOMIC DNA]</scope>
    <source>
        <strain evidence="15 16">G9</strain>
    </source>
</reference>
<dbReference type="Gene3D" id="2.40.170.20">
    <property type="entry name" value="TonB-dependent receptor, beta-barrel domain"/>
    <property type="match status" value="1"/>
</dbReference>
<dbReference type="PANTHER" id="PTHR47234:SF2">
    <property type="entry name" value="TONB-DEPENDENT RECEPTOR"/>
    <property type="match status" value="1"/>
</dbReference>
<gene>
    <name evidence="15" type="ORF">H8F01_06880</name>
</gene>
<organism evidence="15 16">
    <name type="scientific">Dyella telluris</name>
    <dbReference type="NCBI Taxonomy" id="2763498"/>
    <lineage>
        <taxon>Bacteria</taxon>
        <taxon>Pseudomonadati</taxon>
        <taxon>Pseudomonadota</taxon>
        <taxon>Gammaproteobacteria</taxon>
        <taxon>Lysobacterales</taxon>
        <taxon>Rhodanobacteraceae</taxon>
        <taxon>Dyella</taxon>
    </lineage>
</organism>
<keyword evidence="15" id="KW-0675">Receptor</keyword>
<dbReference type="InterPro" id="IPR037066">
    <property type="entry name" value="Plug_dom_sf"/>
</dbReference>
<keyword evidence="4 9" id="KW-0812">Transmembrane</keyword>
<name>A0A7G8Q7T0_9GAMM</name>
<feature type="domain" description="TonB-dependent receptor plug" evidence="14">
    <location>
        <begin position="68"/>
        <end position="173"/>
    </location>
</feature>
<evidence type="ECO:0000256" key="11">
    <source>
        <dbReference type="RuleBase" id="RU003357"/>
    </source>
</evidence>
<evidence type="ECO:0000256" key="7">
    <source>
        <dbReference type="ARBA" id="ARBA00023136"/>
    </source>
</evidence>
<dbReference type="SUPFAM" id="SSF56935">
    <property type="entry name" value="Porins"/>
    <property type="match status" value="1"/>
</dbReference>